<evidence type="ECO:0000313" key="4">
    <source>
        <dbReference type="Proteomes" id="UP000075806"/>
    </source>
</evidence>
<name>A0A161P5V4_9BACI</name>
<reference evidence="3" key="1">
    <citation type="submission" date="2016-02" db="EMBL/GenBank/DDBJ databases">
        <title>Genome sequence of Bacillus trypoxylicola KCTC 13244(T).</title>
        <authorList>
            <person name="Jeong H."/>
            <person name="Park S.-H."/>
            <person name="Choi S.-K."/>
        </authorList>
    </citation>
    <scope>NUCLEOTIDE SEQUENCE [LARGE SCALE GENOMIC DNA]</scope>
    <source>
        <strain evidence="3">KCTC 13244</strain>
    </source>
</reference>
<dbReference type="InterPro" id="IPR012338">
    <property type="entry name" value="Beta-lactam/transpept-like"/>
</dbReference>
<evidence type="ECO:0000259" key="2">
    <source>
        <dbReference type="Pfam" id="PF00144"/>
    </source>
</evidence>
<dbReference type="Pfam" id="PF00144">
    <property type="entry name" value="Beta-lactamase"/>
    <property type="match status" value="1"/>
</dbReference>
<gene>
    <name evidence="3" type="ORF">AZF04_13985</name>
</gene>
<feature type="chain" id="PRO_5007824416" description="Beta-lactamase-related domain-containing protein" evidence="1">
    <location>
        <begin position="32"/>
        <end position="104"/>
    </location>
</feature>
<evidence type="ECO:0000256" key="1">
    <source>
        <dbReference type="SAM" id="SignalP"/>
    </source>
</evidence>
<dbReference type="STRING" id="519424.AZF04_13985"/>
<dbReference type="Gene3D" id="3.40.710.10">
    <property type="entry name" value="DD-peptidase/beta-lactamase superfamily"/>
    <property type="match status" value="1"/>
</dbReference>
<dbReference type="RefSeq" id="WP_061950357.1">
    <property type="nucleotide sequence ID" value="NZ_LTAO01000040.1"/>
</dbReference>
<dbReference type="AlphaFoldDB" id="A0A161P5V4"/>
<protein>
    <recommendedName>
        <fullName evidence="2">Beta-lactamase-related domain-containing protein</fullName>
    </recommendedName>
</protein>
<organism evidence="3 4">
    <name type="scientific">Alkalihalobacillus trypoxylicola</name>
    <dbReference type="NCBI Taxonomy" id="519424"/>
    <lineage>
        <taxon>Bacteria</taxon>
        <taxon>Bacillati</taxon>
        <taxon>Bacillota</taxon>
        <taxon>Bacilli</taxon>
        <taxon>Bacillales</taxon>
        <taxon>Bacillaceae</taxon>
        <taxon>Alkalihalobacillus</taxon>
    </lineage>
</organism>
<dbReference type="EMBL" id="LTAO01000040">
    <property type="protein sequence ID" value="KYG25593.1"/>
    <property type="molecule type" value="Genomic_DNA"/>
</dbReference>
<proteinExistence type="predicted"/>
<feature type="domain" description="Beta-lactamase-related" evidence="2">
    <location>
        <begin position="41"/>
        <end position="96"/>
    </location>
</feature>
<keyword evidence="4" id="KW-1185">Reference proteome</keyword>
<dbReference type="InterPro" id="IPR001466">
    <property type="entry name" value="Beta-lactam-related"/>
</dbReference>
<accession>A0A161P5V4</accession>
<keyword evidence="1" id="KW-0732">Signal</keyword>
<sequence length="104" mass="12040">MNQLNKKFIKTFICLLFISFLFGYHSPTTFAAKDSILLENKIDHYLETHQKNMAGLTTIIINDDEVISKMHGYANIEEEILVDENTIFEWASVSKILEHGLDYL</sequence>
<dbReference type="SUPFAM" id="SSF56601">
    <property type="entry name" value="beta-lactamase/transpeptidase-like"/>
    <property type="match status" value="1"/>
</dbReference>
<comment type="caution">
    <text evidence="3">The sequence shown here is derived from an EMBL/GenBank/DDBJ whole genome shotgun (WGS) entry which is preliminary data.</text>
</comment>
<feature type="signal peptide" evidence="1">
    <location>
        <begin position="1"/>
        <end position="31"/>
    </location>
</feature>
<dbReference type="Proteomes" id="UP000075806">
    <property type="component" value="Unassembled WGS sequence"/>
</dbReference>
<evidence type="ECO:0000313" key="3">
    <source>
        <dbReference type="EMBL" id="KYG25593.1"/>
    </source>
</evidence>